<proteinExistence type="predicted"/>
<sequence length="109" mass="13002">MKYLIVGEGILLSGGNATESERQKVQVERKTWHQSRERKKGFSVTAQAKMRERERERERKGRERERNGSPGGRDHKRLLRKAQQVPHGRGDRHRERHARTHTERNREEK</sequence>
<feature type="region of interest" description="Disordered" evidence="1">
    <location>
        <begin position="14"/>
        <end position="109"/>
    </location>
</feature>
<organism evidence="2 3">
    <name type="scientific">Polyplax serrata</name>
    <name type="common">Common mouse louse</name>
    <dbReference type="NCBI Taxonomy" id="468196"/>
    <lineage>
        <taxon>Eukaryota</taxon>
        <taxon>Metazoa</taxon>
        <taxon>Ecdysozoa</taxon>
        <taxon>Arthropoda</taxon>
        <taxon>Hexapoda</taxon>
        <taxon>Insecta</taxon>
        <taxon>Pterygota</taxon>
        <taxon>Neoptera</taxon>
        <taxon>Paraneoptera</taxon>
        <taxon>Psocodea</taxon>
        <taxon>Troctomorpha</taxon>
        <taxon>Phthiraptera</taxon>
        <taxon>Anoplura</taxon>
        <taxon>Polyplacidae</taxon>
        <taxon>Polyplax</taxon>
    </lineage>
</organism>
<dbReference type="Proteomes" id="UP001372834">
    <property type="component" value="Unassembled WGS sequence"/>
</dbReference>
<comment type="caution">
    <text evidence="2">The sequence shown here is derived from an EMBL/GenBank/DDBJ whole genome shotgun (WGS) entry which is preliminary data.</text>
</comment>
<feature type="compositionally biased region" description="Basic and acidic residues" evidence="1">
    <location>
        <begin position="49"/>
        <end position="67"/>
    </location>
</feature>
<feature type="compositionally biased region" description="Basic and acidic residues" evidence="1">
    <location>
        <begin position="100"/>
        <end position="109"/>
    </location>
</feature>
<dbReference type="AlphaFoldDB" id="A0AAN8PYN6"/>
<accession>A0AAN8PYN6</accession>
<dbReference type="EMBL" id="JAWJWE010000037">
    <property type="protein sequence ID" value="KAK6626091.1"/>
    <property type="molecule type" value="Genomic_DNA"/>
</dbReference>
<protein>
    <submittedName>
        <fullName evidence="2">Uncharacterized protein</fullName>
    </submittedName>
</protein>
<feature type="compositionally biased region" description="Basic and acidic residues" evidence="1">
    <location>
        <begin position="19"/>
        <end position="35"/>
    </location>
</feature>
<gene>
    <name evidence="2" type="ORF">RUM43_006395</name>
</gene>
<evidence type="ECO:0000256" key="1">
    <source>
        <dbReference type="SAM" id="MobiDB-lite"/>
    </source>
</evidence>
<name>A0AAN8PYN6_POLSC</name>
<evidence type="ECO:0000313" key="2">
    <source>
        <dbReference type="EMBL" id="KAK6626091.1"/>
    </source>
</evidence>
<evidence type="ECO:0000313" key="3">
    <source>
        <dbReference type="Proteomes" id="UP001372834"/>
    </source>
</evidence>
<reference evidence="2 3" key="1">
    <citation type="submission" date="2023-10" db="EMBL/GenBank/DDBJ databases">
        <title>Genomes of two closely related lineages of the louse Polyplax serrata with different host specificities.</title>
        <authorList>
            <person name="Martinu J."/>
            <person name="Tarabai H."/>
            <person name="Stefka J."/>
            <person name="Hypsa V."/>
        </authorList>
    </citation>
    <scope>NUCLEOTIDE SEQUENCE [LARGE SCALE GENOMIC DNA]</scope>
    <source>
        <strain evidence="2">HR10_N</strain>
    </source>
</reference>